<protein>
    <submittedName>
        <fullName evidence="7">Uncharacterized protein</fullName>
    </submittedName>
</protein>
<accession>A0AAW0TUQ1</accession>
<dbReference type="GO" id="GO:0005819">
    <property type="term" value="C:spindle"/>
    <property type="evidence" value="ECO:0007669"/>
    <property type="project" value="UniProtKB-SubCell"/>
</dbReference>
<dbReference type="AlphaFoldDB" id="A0AAW0TUQ1"/>
<dbReference type="Pfam" id="PF12926">
    <property type="entry name" value="MOZART2"/>
    <property type="match status" value="1"/>
</dbReference>
<keyword evidence="4" id="KW-0963">Cytoplasm</keyword>
<dbReference type="Proteomes" id="UP001487740">
    <property type="component" value="Unassembled WGS sequence"/>
</dbReference>
<dbReference type="InterPro" id="IPR024332">
    <property type="entry name" value="MOZART2"/>
</dbReference>
<dbReference type="EMBL" id="JARAKH010000024">
    <property type="protein sequence ID" value="KAK8391504.1"/>
    <property type="molecule type" value="Genomic_DNA"/>
</dbReference>
<feature type="compositionally biased region" description="Polar residues" evidence="6">
    <location>
        <begin position="75"/>
        <end position="88"/>
    </location>
</feature>
<comment type="caution">
    <text evidence="7">The sequence shown here is derived from an EMBL/GenBank/DDBJ whole genome shotgun (WGS) entry which is preliminary data.</text>
</comment>
<name>A0AAW0TUQ1_SCYPA</name>
<dbReference type="GO" id="GO:0005813">
    <property type="term" value="C:centrosome"/>
    <property type="evidence" value="ECO:0007669"/>
    <property type="project" value="UniProtKB-SubCell"/>
</dbReference>
<evidence type="ECO:0000313" key="8">
    <source>
        <dbReference type="Proteomes" id="UP001487740"/>
    </source>
</evidence>
<dbReference type="PANTHER" id="PTHR28578:SF2">
    <property type="entry name" value="MITOTIC-SPINDLE ORGANIZING PROTEIN 2"/>
    <property type="match status" value="1"/>
</dbReference>
<evidence type="ECO:0000256" key="1">
    <source>
        <dbReference type="ARBA" id="ARBA00004186"/>
    </source>
</evidence>
<evidence type="ECO:0000256" key="2">
    <source>
        <dbReference type="ARBA" id="ARBA00004300"/>
    </source>
</evidence>
<gene>
    <name evidence="7" type="ORF">O3P69_017221</name>
</gene>
<comment type="subcellular location">
    <subcellularLocation>
        <location evidence="2">Cytoplasm</location>
        <location evidence="2">Cytoskeleton</location>
        <location evidence="2">Microtubule organizing center</location>
        <location evidence="2">Centrosome</location>
    </subcellularLocation>
    <subcellularLocation>
        <location evidence="1">Cytoplasm</location>
        <location evidence="1">Cytoskeleton</location>
        <location evidence="1">Spindle</location>
    </subcellularLocation>
</comment>
<proteinExistence type="inferred from homology"/>
<organism evidence="7 8">
    <name type="scientific">Scylla paramamosain</name>
    <name type="common">Mud crab</name>
    <dbReference type="NCBI Taxonomy" id="85552"/>
    <lineage>
        <taxon>Eukaryota</taxon>
        <taxon>Metazoa</taxon>
        <taxon>Ecdysozoa</taxon>
        <taxon>Arthropoda</taxon>
        <taxon>Crustacea</taxon>
        <taxon>Multicrustacea</taxon>
        <taxon>Malacostraca</taxon>
        <taxon>Eumalacostraca</taxon>
        <taxon>Eucarida</taxon>
        <taxon>Decapoda</taxon>
        <taxon>Pleocyemata</taxon>
        <taxon>Brachyura</taxon>
        <taxon>Eubrachyura</taxon>
        <taxon>Portunoidea</taxon>
        <taxon>Portunidae</taxon>
        <taxon>Portuninae</taxon>
        <taxon>Scylla</taxon>
    </lineage>
</organism>
<dbReference type="PANTHER" id="PTHR28578">
    <property type="entry name" value="MITOTIC-SPINDLE ORGANIZING PROTEIN 2A-RELATED"/>
    <property type="match status" value="1"/>
</dbReference>
<evidence type="ECO:0000256" key="3">
    <source>
        <dbReference type="ARBA" id="ARBA00007286"/>
    </source>
</evidence>
<reference evidence="7 8" key="1">
    <citation type="submission" date="2023-03" db="EMBL/GenBank/DDBJ databases">
        <title>High-quality genome of Scylla paramamosain provides insights in environmental adaptation.</title>
        <authorList>
            <person name="Zhang L."/>
        </authorList>
    </citation>
    <scope>NUCLEOTIDE SEQUENCE [LARGE SCALE GENOMIC DNA]</scope>
    <source>
        <strain evidence="7">LZ_2023a</strain>
        <tissue evidence="7">Muscle</tissue>
    </source>
</reference>
<keyword evidence="5" id="KW-0206">Cytoskeleton</keyword>
<evidence type="ECO:0000256" key="5">
    <source>
        <dbReference type="ARBA" id="ARBA00023212"/>
    </source>
</evidence>
<sequence>MTNMERFRLATKNQLSPEQRQLFDLVLAAGITIHPKIFKVLMDLLALNVPPHAILSLLREVRDKIPHGQQEDMNENLTAWDHTSGSHT</sequence>
<comment type="similarity">
    <text evidence="3">Belongs to the MOZART2 family.</text>
</comment>
<feature type="region of interest" description="Disordered" evidence="6">
    <location>
        <begin position="68"/>
        <end position="88"/>
    </location>
</feature>
<evidence type="ECO:0000256" key="6">
    <source>
        <dbReference type="SAM" id="MobiDB-lite"/>
    </source>
</evidence>
<evidence type="ECO:0000313" key="7">
    <source>
        <dbReference type="EMBL" id="KAK8391504.1"/>
    </source>
</evidence>
<evidence type="ECO:0000256" key="4">
    <source>
        <dbReference type="ARBA" id="ARBA00022490"/>
    </source>
</evidence>
<keyword evidence="8" id="KW-1185">Reference proteome</keyword>